<evidence type="ECO:0000256" key="2">
    <source>
        <dbReference type="SAM" id="SignalP"/>
    </source>
</evidence>
<evidence type="ECO:0000313" key="4">
    <source>
        <dbReference type="Proteomes" id="UP001162175"/>
    </source>
</evidence>
<gene>
    <name evidence="3" type="ORF">DCBHLPFO_00561</name>
</gene>
<comment type="caution">
    <text evidence="3">The sequence shown here is derived from an EMBL/GenBank/DDBJ whole genome shotgun (WGS) entry which is preliminary data.</text>
</comment>
<accession>A0AA43TZU5</accession>
<reference evidence="3" key="1">
    <citation type="submission" date="2022-11" db="EMBL/GenBank/DDBJ databases">
        <title>Draft genome of Mycoplasma arginini isolated from fly.</title>
        <authorList>
            <person name="Severgnini M."/>
            <person name="Gioia G."/>
            <person name="Cremonesi P."/>
            <person name="Moroni P."/>
            <person name="Addis M.F."/>
            <person name="Castiglioni B."/>
        </authorList>
    </citation>
    <scope>NUCLEOTIDE SEQUENCE</scope>
    <source>
        <strain evidence="3">QMP CG1-1632</strain>
    </source>
</reference>
<keyword evidence="1" id="KW-0175">Coiled coil</keyword>
<evidence type="ECO:0000256" key="1">
    <source>
        <dbReference type="SAM" id="Coils"/>
    </source>
</evidence>
<dbReference type="EMBL" id="JAPFAR010000016">
    <property type="protein sequence ID" value="MDI3349446.1"/>
    <property type="molecule type" value="Genomic_DNA"/>
</dbReference>
<evidence type="ECO:0000313" key="3">
    <source>
        <dbReference type="EMBL" id="MDI3349446.1"/>
    </source>
</evidence>
<keyword evidence="2" id="KW-0732">Signal</keyword>
<protein>
    <submittedName>
        <fullName evidence="3">Uncharacterized protein</fullName>
    </submittedName>
</protein>
<dbReference type="Proteomes" id="UP001162175">
    <property type="component" value="Unassembled WGS sequence"/>
</dbReference>
<feature type="chain" id="PRO_5041324093" evidence="2">
    <location>
        <begin position="24"/>
        <end position="887"/>
    </location>
</feature>
<name>A0AA43TZU5_MYCAR</name>
<feature type="coiled-coil region" evidence="1">
    <location>
        <begin position="680"/>
        <end position="814"/>
    </location>
</feature>
<organism evidence="3 4">
    <name type="scientific">Mycoplasmopsis arginini</name>
    <name type="common">Mycoplasma arginini</name>
    <dbReference type="NCBI Taxonomy" id="2094"/>
    <lineage>
        <taxon>Bacteria</taxon>
        <taxon>Bacillati</taxon>
        <taxon>Mycoplasmatota</taxon>
        <taxon>Mycoplasmoidales</taxon>
        <taxon>Metamycoplasmataceae</taxon>
        <taxon>Mycoplasmopsis</taxon>
    </lineage>
</organism>
<dbReference type="AlphaFoldDB" id="A0AA43TZU5"/>
<feature type="signal peptide" evidence="2">
    <location>
        <begin position="1"/>
        <end position="23"/>
    </location>
</feature>
<feature type="coiled-coil region" evidence="1">
    <location>
        <begin position="91"/>
        <end position="146"/>
    </location>
</feature>
<dbReference type="RefSeq" id="WP_282459042.1">
    <property type="nucleotide sequence ID" value="NZ_JAPFAR010000016.1"/>
</dbReference>
<feature type="coiled-coil region" evidence="1">
    <location>
        <begin position="368"/>
        <end position="439"/>
    </location>
</feature>
<proteinExistence type="predicted"/>
<sequence length="887" mass="103541">MKKSRKLVIGLTFLTAAATAALATTVVGILKNQNLSLENKLELSKKKFGEKVNESKELLDKLLDPKYKDVRKNLQDALDETNKNITKDSKAEDYDKQIENLSKAIEEVKKDKQQIDINDGSLDKSKKEYEEAKKSAEDLASKLTDDKYKAVKDKLDKAIVDVTKNINENSSKEDYELATEKLNKAIDQAKKQEKDISLSEFDELALRANELDNSIADTKYYSYFKDQVKKLINDNFQPQNKKSFSSLTPKERKQKIDFLRSEVNQQEATLENYLLLISRYLDLKKEAEAFLQELSKNVIYRDIQNELQEQIFNSEDNIKKSNYVGYYGQDLILEEALKLSKQNKKAIDIELARAKSAYENEKRISKQLASILNEKSEYNEIKQKLNQEIESASYGINDTSTKNDYQTATLKLQNAIKEAKEAKNIKDKQILTLEEAKAKYESKVTEALKLSDDLNKYNYQQLKQDFDKKFKTIKETISDSSSREDYLSAIEKLDELMKESTEKWQKLDKALEKMKAFENKELKVKAYRDDIMGELRNTYFKNYLSEKIEEIKNGVNKEDPESIDQGIKSLDELLVETPNQVKFRETLWNKLLKAKEKYETLAKLYNNDSELAKILTYVQNEIERVVNENELVKHASLNNSDLQKRIFEIFQHYAIFNDMLKHHNENKIRIDELLVELSKKDIYKKIKQELELEIKKVNAENHDNLFHDLHHIYQMFLMQKQNLDYEVSNFESRLKEANNLVNELIEPKYHDIKEELKNKVSQIINEVSETSTDAKTWEFLNQKNYALWKAIQHARNARNEIDNLGLEVGVAKNRYEEIKHNAKNYIKEQLNQPKYSQIKNELQSKIEKIEAEVISSPATKELFDQKDAELNQLLYNAQNEKEAIDAQ</sequence>